<dbReference type="InterPro" id="IPR003724">
    <property type="entry name" value="CblAdoTrfase_CobA"/>
</dbReference>
<comment type="catalytic activity">
    <reaction evidence="6 8">
        <text>2 cob(II)yrinate a,c diamide + reduced [electron-transfer flavoprotein] + 2 ATP = 2 adenosylcob(III)yrinate a,c-diamide + 2 triphosphate + oxidized [electron-transfer flavoprotein] + 3 H(+)</text>
        <dbReference type="Rhea" id="RHEA:11528"/>
        <dbReference type="Rhea" id="RHEA-COMP:10685"/>
        <dbReference type="Rhea" id="RHEA-COMP:10686"/>
        <dbReference type="ChEBI" id="CHEBI:15378"/>
        <dbReference type="ChEBI" id="CHEBI:18036"/>
        <dbReference type="ChEBI" id="CHEBI:30616"/>
        <dbReference type="ChEBI" id="CHEBI:57692"/>
        <dbReference type="ChEBI" id="CHEBI:58307"/>
        <dbReference type="ChEBI" id="CHEBI:58503"/>
        <dbReference type="ChEBI" id="CHEBI:58537"/>
        <dbReference type="EC" id="2.5.1.17"/>
    </reaction>
</comment>
<evidence type="ECO:0000256" key="6">
    <source>
        <dbReference type="ARBA" id="ARBA00048555"/>
    </source>
</evidence>
<dbReference type="PANTHER" id="PTHR46638">
    <property type="entry name" value="CORRINOID ADENOSYLTRANSFERASE"/>
    <property type="match status" value="1"/>
</dbReference>
<keyword evidence="8" id="KW-0963">Cytoplasm</keyword>
<dbReference type="NCBIfam" id="TIGR00708">
    <property type="entry name" value="cobA"/>
    <property type="match status" value="1"/>
</dbReference>
<accession>A0A3G8LUM8</accession>
<dbReference type="GO" id="GO:0008817">
    <property type="term" value="F:corrinoid adenosyltransferase activity"/>
    <property type="evidence" value="ECO:0007669"/>
    <property type="project" value="UniProtKB-UniRule"/>
</dbReference>
<evidence type="ECO:0000256" key="3">
    <source>
        <dbReference type="ARBA" id="ARBA00012454"/>
    </source>
</evidence>
<dbReference type="EC" id="2.5.1.17" evidence="3 8"/>
<keyword evidence="8 9" id="KW-0808">Transferase</keyword>
<keyword evidence="4 8" id="KW-0627">Porphyrin biosynthesis</keyword>
<comment type="similarity">
    <text evidence="2 8">Belongs to the Cob(I)alamin adenosyltransferase family.</text>
</comment>
<keyword evidence="8" id="KW-0169">Cobalamin biosynthesis</keyword>
<evidence type="ECO:0000256" key="8">
    <source>
        <dbReference type="PIRNR" id="PIRNR015617"/>
    </source>
</evidence>
<gene>
    <name evidence="9" type="primary">cobO</name>
    <name evidence="9" type="ORF">EGC82_11315</name>
</gene>
<keyword evidence="8" id="KW-0547">Nucleotide-binding</keyword>
<sequence>MSDVNTISKQAQDQKRRDAQKAKVNEAVAKADIERGLLLVITGNGKGKSTAGFGNITRALGHYQQVAVVQFVKGNLACGERNLLSRLGVPFHTMNTGFSWDSKDPSNDKLAAQQAWAQAKLWLADPHYDVILLDELTYMITWGFIELDDVLNTLANRPTEMSVIITGRAAHRDLKDLADTVSEVRPEKHAFQQGLKARIGIDW</sequence>
<dbReference type="PIRSF" id="PIRSF015617">
    <property type="entry name" value="Adensltrnsf_CobA"/>
    <property type="match status" value="1"/>
</dbReference>
<evidence type="ECO:0000256" key="1">
    <source>
        <dbReference type="ARBA" id="ARBA00005121"/>
    </source>
</evidence>
<dbReference type="InterPro" id="IPR027417">
    <property type="entry name" value="P-loop_NTPase"/>
</dbReference>
<dbReference type="EMBL" id="CP034015">
    <property type="protein sequence ID" value="AZG73301.1"/>
    <property type="molecule type" value="Genomic_DNA"/>
</dbReference>
<comment type="catalytic activity">
    <reaction evidence="7 8">
        <text>2 cob(II)alamin + reduced [electron-transfer flavoprotein] + 2 ATP = 2 adenosylcob(III)alamin + 2 triphosphate + oxidized [electron-transfer flavoprotein] + 3 H(+)</text>
        <dbReference type="Rhea" id="RHEA:28671"/>
        <dbReference type="Rhea" id="RHEA-COMP:10685"/>
        <dbReference type="Rhea" id="RHEA-COMP:10686"/>
        <dbReference type="ChEBI" id="CHEBI:15378"/>
        <dbReference type="ChEBI" id="CHEBI:16304"/>
        <dbReference type="ChEBI" id="CHEBI:18036"/>
        <dbReference type="ChEBI" id="CHEBI:18408"/>
        <dbReference type="ChEBI" id="CHEBI:30616"/>
        <dbReference type="ChEBI" id="CHEBI:57692"/>
        <dbReference type="ChEBI" id="CHEBI:58307"/>
        <dbReference type="EC" id="2.5.1.17"/>
    </reaction>
</comment>
<dbReference type="GO" id="GO:0005737">
    <property type="term" value="C:cytoplasm"/>
    <property type="evidence" value="ECO:0007669"/>
    <property type="project" value="UniProtKB-SubCell"/>
</dbReference>
<comment type="pathway">
    <text evidence="1 8">Cofactor biosynthesis; adenosylcobalamin biosynthesis; adenosylcobalamin from cob(II)yrinate a,c-diamide: step 2/7.</text>
</comment>
<dbReference type="Pfam" id="PF02572">
    <property type="entry name" value="CobA_CobO_BtuR"/>
    <property type="match status" value="1"/>
</dbReference>
<organism evidence="9 10">
    <name type="scientific">Shewanella livingstonensis</name>
    <dbReference type="NCBI Taxonomy" id="150120"/>
    <lineage>
        <taxon>Bacteria</taxon>
        <taxon>Pseudomonadati</taxon>
        <taxon>Pseudomonadota</taxon>
        <taxon>Gammaproteobacteria</taxon>
        <taxon>Alteromonadales</taxon>
        <taxon>Shewanellaceae</taxon>
        <taxon>Shewanella</taxon>
    </lineage>
</organism>
<dbReference type="GO" id="GO:0005524">
    <property type="term" value="F:ATP binding"/>
    <property type="evidence" value="ECO:0007669"/>
    <property type="project" value="UniProtKB-UniRule"/>
</dbReference>
<keyword evidence="8" id="KW-0067">ATP-binding</keyword>
<evidence type="ECO:0000256" key="4">
    <source>
        <dbReference type="ARBA" id="ARBA00023244"/>
    </source>
</evidence>
<dbReference type="Gene3D" id="3.40.50.300">
    <property type="entry name" value="P-loop containing nucleotide triphosphate hydrolases"/>
    <property type="match status" value="1"/>
</dbReference>
<protein>
    <recommendedName>
        <fullName evidence="3 8">Corrinoid adenosyltransferase</fullName>
        <ecNumber evidence="3 8">2.5.1.17</ecNumber>
    </recommendedName>
    <alternativeName>
        <fullName evidence="8">Cob(II)alamin adenosyltransferase</fullName>
    </alternativeName>
    <alternativeName>
        <fullName evidence="8">Cob(II)yrinic acid a,c-diamide adenosyltransferase</fullName>
    </alternativeName>
</protein>
<comment type="subcellular location">
    <subcellularLocation>
        <location evidence="8">Cytoplasm</location>
    </subcellularLocation>
</comment>
<comment type="function">
    <text evidence="5 8">Required for both de novo synthesis of the corrin ring for the assimilation of exogenous corrinoids. Participates in the adenosylation of a variety of incomplete and complete corrinoids.</text>
</comment>
<dbReference type="RefSeq" id="WP_124730858.1">
    <property type="nucleotide sequence ID" value="NZ_CBCSKC010000064.1"/>
</dbReference>
<reference evidence="10" key="1">
    <citation type="submission" date="2018-11" db="EMBL/GenBank/DDBJ databases">
        <title>Shewanella sp. M2.</title>
        <authorList>
            <person name="Hwang Y.J."/>
            <person name="Hwang C.Y."/>
        </authorList>
    </citation>
    <scope>NUCLEOTIDE SEQUENCE [LARGE SCALE GENOMIC DNA]</scope>
    <source>
        <strain evidence="10">LMG 19866</strain>
    </source>
</reference>
<evidence type="ECO:0000256" key="2">
    <source>
        <dbReference type="ARBA" id="ARBA00007487"/>
    </source>
</evidence>
<name>A0A3G8LUM8_9GAMM</name>
<evidence type="ECO:0000313" key="10">
    <source>
        <dbReference type="Proteomes" id="UP000278035"/>
    </source>
</evidence>
<evidence type="ECO:0000256" key="5">
    <source>
        <dbReference type="ARBA" id="ARBA00024929"/>
    </source>
</evidence>
<dbReference type="AlphaFoldDB" id="A0A3G8LUM8"/>
<dbReference type="GO" id="GO:0006779">
    <property type="term" value="P:porphyrin-containing compound biosynthetic process"/>
    <property type="evidence" value="ECO:0007669"/>
    <property type="project" value="UniProtKB-UniRule"/>
</dbReference>
<keyword evidence="10" id="KW-1185">Reference proteome</keyword>
<dbReference type="GO" id="GO:0009236">
    <property type="term" value="P:cobalamin biosynthetic process"/>
    <property type="evidence" value="ECO:0007669"/>
    <property type="project" value="UniProtKB-UniRule"/>
</dbReference>
<dbReference type="OrthoDB" id="9810309at2"/>
<dbReference type="UniPathway" id="UPA00148">
    <property type="reaction ID" value="UER00233"/>
</dbReference>
<evidence type="ECO:0000256" key="7">
    <source>
        <dbReference type="ARBA" id="ARBA00048692"/>
    </source>
</evidence>
<dbReference type="PANTHER" id="PTHR46638:SF1">
    <property type="entry name" value="CORRINOID ADENOSYLTRANSFERASE"/>
    <property type="match status" value="1"/>
</dbReference>
<dbReference type="Proteomes" id="UP000278035">
    <property type="component" value="Chromosome"/>
</dbReference>
<evidence type="ECO:0000313" key="9">
    <source>
        <dbReference type="EMBL" id="AZG73301.1"/>
    </source>
</evidence>
<dbReference type="KEGG" id="slj:EGC82_11315"/>
<proteinExistence type="inferred from homology"/>
<dbReference type="SUPFAM" id="SSF52540">
    <property type="entry name" value="P-loop containing nucleoside triphosphate hydrolases"/>
    <property type="match status" value="1"/>
</dbReference>
<dbReference type="NCBIfam" id="NF004637">
    <property type="entry name" value="PRK05986.1"/>
    <property type="match status" value="1"/>
</dbReference>